<feature type="region of interest" description="Disordered" evidence="1">
    <location>
        <begin position="1"/>
        <end position="49"/>
    </location>
</feature>
<evidence type="ECO:0000256" key="1">
    <source>
        <dbReference type="SAM" id="MobiDB-lite"/>
    </source>
</evidence>
<evidence type="ECO:0000313" key="2">
    <source>
        <dbReference type="EMBL" id="SHI03962.1"/>
    </source>
</evidence>
<feature type="compositionally biased region" description="Low complexity" evidence="1">
    <location>
        <begin position="28"/>
        <end position="46"/>
    </location>
</feature>
<dbReference type="RefSeq" id="WP_073018551.1">
    <property type="nucleotide sequence ID" value="NZ_FQXU01000005.1"/>
</dbReference>
<dbReference type="EMBL" id="FQXU01000005">
    <property type="protein sequence ID" value="SHI03962.1"/>
    <property type="molecule type" value="Genomic_DNA"/>
</dbReference>
<dbReference type="AlphaFoldDB" id="A0A1M5XW68"/>
<reference evidence="2 3" key="1">
    <citation type="submission" date="2016-11" db="EMBL/GenBank/DDBJ databases">
        <authorList>
            <person name="Jaros S."/>
            <person name="Januszkiewicz K."/>
            <person name="Wedrychowicz H."/>
        </authorList>
    </citation>
    <scope>NUCLEOTIDE SEQUENCE [LARGE SCALE GENOMIC DNA]</scope>
    <source>
        <strain evidence="2 3">DSM 6191</strain>
    </source>
</reference>
<accession>A0A1M5XW68</accession>
<gene>
    <name evidence="2" type="ORF">SAMN02745941_01678</name>
</gene>
<name>A0A1M5XW68_9CLOT</name>
<organism evidence="2 3">
    <name type="scientific">Clostridium intestinale DSM 6191</name>
    <dbReference type="NCBI Taxonomy" id="1121320"/>
    <lineage>
        <taxon>Bacteria</taxon>
        <taxon>Bacillati</taxon>
        <taxon>Bacillota</taxon>
        <taxon>Clostridia</taxon>
        <taxon>Eubacteriales</taxon>
        <taxon>Clostridiaceae</taxon>
        <taxon>Clostridium</taxon>
    </lineage>
</organism>
<protein>
    <submittedName>
        <fullName evidence="2">Uncharacterized protein</fullName>
    </submittedName>
</protein>
<sequence>MSKKHDKTSGSKDTKKSKHNNPPDVNKDNFSNNSNKNNQSSDDSTNFDPAQYRHDMGELVLLNDQLYAVYTGLASYLFLLKATQESIDQIVIKYQGGDVSKLRNPAIDANLSTIFIFFTLLQFTKIGYSRFVQVSREYEEGTTDIHPRFRQEILYGQIISVANIIDQRIRELNSPYSPILTPFPG</sequence>
<dbReference type="Proteomes" id="UP000184241">
    <property type="component" value="Unassembled WGS sequence"/>
</dbReference>
<evidence type="ECO:0000313" key="3">
    <source>
        <dbReference type="Proteomes" id="UP000184241"/>
    </source>
</evidence>
<proteinExistence type="predicted"/>